<organism evidence="2 3">
    <name type="scientific">Paenibacillus donghaensis</name>
    <dbReference type="NCBI Taxonomy" id="414771"/>
    <lineage>
        <taxon>Bacteria</taxon>
        <taxon>Bacillati</taxon>
        <taxon>Bacillota</taxon>
        <taxon>Bacilli</taxon>
        <taxon>Bacillales</taxon>
        <taxon>Paenibacillaceae</taxon>
        <taxon>Paenibacillus</taxon>
    </lineage>
</organism>
<dbReference type="SUPFAM" id="SSF53335">
    <property type="entry name" value="S-adenosyl-L-methionine-dependent methyltransferases"/>
    <property type="match status" value="1"/>
</dbReference>
<dbReference type="InterPro" id="IPR038375">
    <property type="entry name" value="NDUFAF7_sf"/>
</dbReference>
<dbReference type="Gene3D" id="1.25.40.10">
    <property type="entry name" value="Tetratricopeptide repeat domain"/>
    <property type="match status" value="1"/>
</dbReference>
<gene>
    <name evidence="2" type="ORF">B9T62_27830</name>
</gene>
<dbReference type="EMBL" id="CP021780">
    <property type="protein sequence ID" value="ASA24239.1"/>
    <property type="molecule type" value="Genomic_DNA"/>
</dbReference>
<keyword evidence="3" id="KW-1185">Reference proteome</keyword>
<evidence type="ECO:0000313" key="3">
    <source>
        <dbReference type="Proteomes" id="UP000249890"/>
    </source>
</evidence>
<proteinExistence type="predicted"/>
<dbReference type="AlphaFoldDB" id="A0A2Z2KNP5"/>
<evidence type="ECO:0000256" key="1">
    <source>
        <dbReference type="PROSITE-ProRule" id="PRU00339"/>
    </source>
</evidence>
<dbReference type="InterPro" id="IPR019734">
    <property type="entry name" value="TPR_rpt"/>
</dbReference>
<dbReference type="InterPro" id="IPR011990">
    <property type="entry name" value="TPR-like_helical_dom_sf"/>
</dbReference>
<feature type="repeat" description="TPR" evidence="1">
    <location>
        <begin position="472"/>
        <end position="505"/>
    </location>
</feature>
<protein>
    <submittedName>
        <fullName evidence="2">Uncharacterized protein</fullName>
    </submittedName>
</protein>
<reference evidence="2 3" key="1">
    <citation type="submission" date="2017-06" db="EMBL/GenBank/DDBJ databases">
        <title>Complete genome sequence of Paenibacillus donghaensis KCTC 13049T isolated from East Sea sediment, South Korea.</title>
        <authorList>
            <person name="Jung B.K."/>
            <person name="Hong S.-J."/>
            <person name="Shin J.-H."/>
        </authorList>
    </citation>
    <scope>NUCLEOTIDE SEQUENCE [LARGE SCALE GENOMIC DNA]</scope>
    <source>
        <strain evidence="2 3">KCTC 13049</strain>
    </source>
</reference>
<evidence type="ECO:0000313" key="2">
    <source>
        <dbReference type="EMBL" id="ASA24239.1"/>
    </source>
</evidence>
<dbReference type="KEGG" id="pdh:B9T62_27830"/>
<keyword evidence="1" id="KW-0802">TPR repeat</keyword>
<dbReference type="SUPFAM" id="SSF48452">
    <property type="entry name" value="TPR-like"/>
    <property type="match status" value="1"/>
</dbReference>
<dbReference type="InterPro" id="IPR029063">
    <property type="entry name" value="SAM-dependent_MTases_sf"/>
</dbReference>
<dbReference type="RefSeq" id="WP_087918225.1">
    <property type="nucleotide sequence ID" value="NZ_CP021780.1"/>
</dbReference>
<dbReference type="Gene3D" id="3.40.50.12710">
    <property type="match status" value="1"/>
</dbReference>
<dbReference type="OrthoDB" id="5166699at2"/>
<dbReference type="PROSITE" id="PS50005">
    <property type="entry name" value="TPR"/>
    <property type="match status" value="1"/>
</dbReference>
<dbReference type="Proteomes" id="UP000249890">
    <property type="component" value="Chromosome"/>
</dbReference>
<name>A0A2Z2KNP5_9BACL</name>
<sequence>MTIEGLTYYRFSEAPIWELQRAYFEQQGMKAWDNDQVPQYITSNPMIATAYAEMIFGLLQDRAAAGHVSEPVTILELGAGTGRLAFHVLSKLCEIRDYAGLPLPPFRYVLSDLPWLNIAGWQQQPGLKKFVEQGILDFARFDAVEDEELRLTESGITIKPGDLAQPLLLIANYFFDSIPQELIYVDEGKIFDCEVALQFPEADEGGDRLELLKEITPQYHYRRAAGYEQPSYAYHEVIAHYREQLEDSHILFPEVGLACLQRLSRLSAAGFVLLTADKGDHRLDNWKFAAPPELIHHGSFSLTANYHALAYFFGTQGAVSLFTAHHYKDLNVGCILMLPEPQRYANTRLAYRRFVERFGPDDFFSLKEWVDPQLEEMELRHILAFWRLGGYDAEFFIQSAERISGLLEEASDEELLDIEGGIQQMWAGNYTLEGGYDLALDCGLLLFEMNVFSEARLFLERSLSSSPSETVSTVFYTLAICSYELGAEEAAVEYTRKALALEPEHEEALELLEALQNG</sequence>
<accession>A0A2Z2KNP5</accession>